<keyword evidence="2" id="KW-1185">Reference proteome</keyword>
<sequence length="763" mass="82061">MAMHYSIISCACFFFAAISIFIPTRAQKDNYIVHMDLSAMPKAFSSQHSWYLATLSSAFAVSASRSTIASTTSTSSKLIYTYTHAMNGFSAHLSPSELEALKNSPGYISSFKDLPVKLDTTHSPQFLGLTGNSGAWQATNYGEDVIIGVVDTGIWPESESYNDNGIYEIPKRWKGECESGTMFNSSLCNKKLIGARSFNKGLIARNITISMNSTRDTDGHGTHTSSTAAGNFVEGASFFGYAPGTASGVAPRAHVAMYKALWDEGATTSDIIAAIDQAIIDGVDVLSISLGLDGVPLYEDPIALASFAALEKNIFVSTSAGNQGPFLGTLHNGIPWVLTVAAGTIDREYDGVLRLGNGVSVTGLSLYPGNYTETEVPIVFLDACLSKQLNTVERKIVVCEDKNSSLGSQFNNVRQANVTGGIFITNFTDLEFLIETDFPAIFVNPKDGETIKDFIKSSSKPQASLEFQETKLGIETAPSLTSYSSRGPSPSCPFVLKPDIMAPGSLILAAWPQNIEVVRINSKPLFSNFNILSGTSMACPHAAGVAALLRKAHPDWSPAAIRSAMMTTADTMDHTHGPIKDIGNDNKPATSLDMGAGQVNPSKALDPGLIYDLSSTDYVKLLCALNFTENQIKAITKSPSNDCSVPSLDINYPAFVAFFNSNSSEMSSTTVREFHRTVTNVGEAMSTYTANITPMKGLKVSVMPEKLDFKSKNEKLNYKLVIEGPSQLEESVVFGYLSWVDVEGKRVVRSPIAAISLSSESLS</sequence>
<evidence type="ECO:0000313" key="2">
    <source>
        <dbReference type="Proteomes" id="UP000091857"/>
    </source>
</evidence>
<proteinExistence type="predicted"/>
<dbReference type="Proteomes" id="UP000091857">
    <property type="component" value="Chromosome 5"/>
</dbReference>
<accession>A0ACB7HQI7</accession>
<name>A0ACB7HQI7_MANES</name>
<evidence type="ECO:0000313" key="1">
    <source>
        <dbReference type="EMBL" id="KAG8654777.1"/>
    </source>
</evidence>
<dbReference type="EMBL" id="CM004391">
    <property type="protein sequence ID" value="KAG8654777.1"/>
    <property type="molecule type" value="Genomic_DNA"/>
</dbReference>
<comment type="caution">
    <text evidence="1">The sequence shown here is derived from an EMBL/GenBank/DDBJ whole genome shotgun (WGS) entry which is preliminary data.</text>
</comment>
<reference evidence="2" key="1">
    <citation type="journal article" date="2016" name="Nat. Biotechnol.">
        <title>Sequencing wild and cultivated cassava and related species reveals extensive interspecific hybridization and genetic diversity.</title>
        <authorList>
            <person name="Bredeson J.V."/>
            <person name="Lyons J.B."/>
            <person name="Prochnik S.E."/>
            <person name="Wu G.A."/>
            <person name="Ha C.M."/>
            <person name="Edsinger-Gonzales E."/>
            <person name="Grimwood J."/>
            <person name="Schmutz J."/>
            <person name="Rabbi I.Y."/>
            <person name="Egesi C."/>
            <person name="Nauluvula P."/>
            <person name="Lebot V."/>
            <person name="Ndunguru J."/>
            <person name="Mkamilo G."/>
            <person name="Bart R.S."/>
            <person name="Setter T.L."/>
            <person name="Gleadow R.M."/>
            <person name="Kulakow P."/>
            <person name="Ferguson M.E."/>
            <person name="Rounsley S."/>
            <person name="Rokhsar D.S."/>
        </authorList>
    </citation>
    <scope>NUCLEOTIDE SEQUENCE [LARGE SCALE GENOMIC DNA]</scope>
    <source>
        <strain evidence="2">cv. AM560-2</strain>
    </source>
</reference>
<protein>
    <submittedName>
        <fullName evidence="1">Uncharacterized protein</fullName>
    </submittedName>
</protein>
<gene>
    <name evidence="1" type="ORF">MANES_05G175300v8</name>
</gene>
<organism evidence="1 2">
    <name type="scientific">Manihot esculenta</name>
    <name type="common">Cassava</name>
    <name type="synonym">Jatropha manihot</name>
    <dbReference type="NCBI Taxonomy" id="3983"/>
    <lineage>
        <taxon>Eukaryota</taxon>
        <taxon>Viridiplantae</taxon>
        <taxon>Streptophyta</taxon>
        <taxon>Embryophyta</taxon>
        <taxon>Tracheophyta</taxon>
        <taxon>Spermatophyta</taxon>
        <taxon>Magnoliopsida</taxon>
        <taxon>eudicotyledons</taxon>
        <taxon>Gunneridae</taxon>
        <taxon>Pentapetalae</taxon>
        <taxon>rosids</taxon>
        <taxon>fabids</taxon>
        <taxon>Malpighiales</taxon>
        <taxon>Euphorbiaceae</taxon>
        <taxon>Crotonoideae</taxon>
        <taxon>Manihoteae</taxon>
        <taxon>Manihot</taxon>
    </lineage>
</organism>